<keyword evidence="5" id="KW-1133">Transmembrane helix</keyword>
<evidence type="ECO:0000256" key="6">
    <source>
        <dbReference type="ARBA" id="ARBA00023136"/>
    </source>
</evidence>
<gene>
    <name evidence="10" type="ORF">CAUS1442_LOCUS9682</name>
</gene>
<keyword evidence="2" id="KW-0328">Glycosyltransferase</keyword>
<keyword evidence="4" id="KW-0812">Transmembrane</keyword>
<name>A0A7R9WXW5_9STRA</name>
<keyword evidence="3" id="KW-0808">Transferase</keyword>
<keyword evidence="6" id="KW-0472">Membrane</keyword>
<evidence type="ECO:0000256" key="5">
    <source>
        <dbReference type="ARBA" id="ARBA00022989"/>
    </source>
</evidence>
<accession>A0A7R9WXW5</accession>
<dbReference type="InterPro" id="IPR049625">
    <property type="entry name" value="Glyco_transf_61_cat"/>
</dbReference>
<feature type="domain" description="Glycosyltransferase 61 catalytic" evidence="9">
    <location>
        <begin position="130"/>
        <end position="238"/>
    </location>
</feature>
<dbReference type="EMBL" id="HBEF01015443">
    <property type="protein sequence ID" value="CAD8337554.1"/>
    <property type="molecule type" value="Transcribed_RNA"/>
</dbReference>
<evidence type="ECO:0000256" key="8">
    <source>
        <dbReference type="SAM" id="MobiDB-lite"/>
    </source>
</evidence>
<evidence type="ECO:0000256" key="2">
    <source>
        <dbReference type="ARBA" id="ARBA00022676"/>
    </source>
</evidence>
<evidence type="ECO:0000256" key="1">
    <source>
        <dbReference type="ARBA" id="ARBA00004167"/>
    </source>
</evidence>
<evidence type="ECO:0000259" key="9">
    <source>
        <dbReference type="Pfam" id="PF04577"/>
    </source>
</evidence>
<evidence type="ECO:0000256" key="3">
    <source>
        <dbReference type="ARBA" id="ARBA00022679"/>
    </source>
</evidence>
<reference evidence="10" key="1">
    <citation type="submission" date="2021-01" db="EMBL/GenBank/DDBJ databases">
        <authorList>
            <person name="Corre E."/>
            <person name="Pelletier E."/>
            <person name="Niang G."/>
            <person name="Scheremetjew M."/>
            <person name="Finn R."/>
            <person name="Kale V."/>
            <person name="Holt S."/>
            <person name="Cochrane G."/>
            <person name="Meng A."/>
            <person name="Brown T."/>
            <person name="Cohen L."/>
        </authorList>
    </citation>
    <scope>NUCLEOTIDE SEQUENCE</scope>
    <source>
        <strain evidence="10">CCMP3328</strain>
    </source>
</reference>
<dbReference type="GO" id="GO:0016020">
    <property type="term" value="C:membrane"/>
    <property type="evidence" value="ECO:0007669"/>
    <property type="project" value="UniProtKB-SubCell"/>
</dbReference>
<evidence type="ECO:0000256" key="4">
    <source>
        <dbReference type="ARBA" id="ARBA00022692"/>
    </source>
</evidence>
<feature type="compositionally biased region" description="Polar residues" evidence="8">
    <location>
        <begin position="130"/>
        <end position="146"/>
    </location>
</feature>
<dbReference type="PANTHER" id="PTHR20961:SF38">
    <property type="entry name" value="PROTEIN O-LINKED-MANNOSE BETA-1,4-N-ACETYLGLUCOSAMINYLTRANSFERASE 2"/>
    <property type="match status" value="1"/>
</dbReference>
<keyword evidence="7" id="KW-0325">Glycoprotein</keyword>
<proteinExistence type="predicted"/>
<dbReference type="PANTHER" id="PTHR20961">
    <property type="entry name" value="GLYCOSYLTRANSFERASE"/>
    <property type="match status" value="1"/>
</dbReference>
<organism evidence="10">
    <name type="scientific">Craspedostauros australis</name>
    <dbReference type="NCBI Taxonomy" id="1486917"/>
    <lineage>
        <taxon>Eukaryota</taxon>
        <taxon>Sar</taxon>
        <taxon>Stramenopiles</taxon>
        <taxon>Ochrophyta</taxon>
        <taxon>Bacillariophyta</taxon>
        <taxon>Bacillariophyceae</taxon>
        <taxon>Bacillariophycidae</taxon>
        <taxon>Naviculales</taxon>
        <taxon>Naviculaceae</taxon>
        <taxon>Craspedostauros</taxon>
    </lineage>
</organism>
<evidence type="ECO:0000256" key="7">
    <source>
        <dbReference type="ARBA" id="ARBA00023180"/>
    </source>
</evidence>
<sequence length="321" mass="36874">MIEYKFIYHFPHQMQHIYPCWSLWRHFPNAKHVFLSRPRYHKDFVSGSAFTKGVQTVLKANNITTISVRMVDYIRWYRSNPSELLVAYTHRVDGFRAAHDDDMESLRRNTLTVFGMEQYIERYCGRAQARMSSHNQQDTSPISNADSVGDDASHHAPPSPPRIAIVNRGKTRQMFGMHNISSMLQHELELPYRPPVFFLEDTSFQQQVEAFSNVDILLSPHGAQLTLIPFMPPCSSVIEVIPHGYGHEAYFGTLAALSGVNHSFIYLGTDMAAETAEMDDREGQVAARNPPVCAPAFRMLQAIRIQYEQWHRCCRFDANTY</sequence>
<comment type="subcellular location">
    <subcellularLocation>
        <location evidence="1">Membrane</location>
        <topology evidence="1">Single-pass membrane protein</topology>
    </subcellularLocation>
</comment>
<protein>
    <recommendedName>
        <fullName evidence="9">Glycosyltransferase 61 catalytic domain-containing protein</fullName>
    </recommendedName>
</protein>
<dbReference type="GO" id="GO:0016757">
    <property type="term" value="F:glycosyltransferase activity"/>
    <property type="evidence" value="ECO:0007669"/>
    <property type="project" value="UniProtKB-KW"/>
</dbReference>
<feature type="region of interest" description="Disordered" evidence="8">
    <location>
        <begin position="130"/>
        <end position="164"/>
    </location>
</feature>
<dbReference type="InterPro" id="IPR007657">
    <property type="entry name" value="Glycosyltransferase_61"/>
</dbReference>
<dbReference type="Pfam" id="PF04577">
    <property type="entry name" value="Glyco_transf_61"/>
    <property type="match status" value="1"/>
</dbReference>
<evidence type="ECO:0000313" key="10">
    <source>
        <dbReference type="EMBL" id="CAD8337554.1"/>
    </source>
</evidence>
<dbReference type="AlphaFoldDB" id="A0A7R9WXW5"/>